<dbReference type="Gene3D" id="2.60.40.10">
    <property type="entry name" value="Immunoglobulins"/>
    <property type="match status" value="1"/>
</dbReference>
<reference evidence="4 5" key="1">
    <citation type="journal article" date="2022" name="Nat. Ecol. Evol.">
        <title>A masculinizing supergene underlies an exaggerated male reproductive morph in a spider.</title>
        <authorList>
            <person name="Hendrickx F."/>
            <person name="De Corte Z."/>
            <person name="Sonet G."/>
            <person name="Van Belleghem S.M."/>
            <person name="Kostlbacher S."/>
            <person name="Vangestel C."/>
        </authorList>
    </citation>
    <scope>NUCLEOTIDE SEQUENCE [LARGE SCALE GENOMIC DNA]</scope>
    <source>
        <strain evidence="4">W744_W776</strain>
    </source>
</reference>
<dbReference type="Pfam" id="PF08205">
    <property type="entry name" value="C2-set_2"/>
    <property type="match status" value="1"/>
</dbReference>
<evidence type="ECO:0000256" key="1">
    <source>
        <dbReference type="ARBA" id="ARBA00023157"/>
    </source>
</evidence>
<evidence type="ECO:0000313" key="4">
    <source>
        <dbReference type="EMBL" id="KAG8191437.1"/>
    </source>
</evidence>
<evidence type="ECO:0000313" key="5">
    <source>
        <dbReference type="Proteomes" id="UP000827092"/>
    </source>
</evidence>
<keyword evidence="5" id="KW-1185">Reference proteome</keyword>
<dbReference type="PANTHER" id="PTHR21261">
    <property type="entry name" value="BEAT PROTEIN"/>
    <property type="match status" value="1"/>
</dbReference>
<proteinExistence type="predicted"/>
<sequence>MPVEMCLMNCMIASQSTCFLFQMSRSDHRSVFLRNLSQSSFGNYTCQVSTDKPFYRCVQTTRHLEVVVLPSDGPVLSEDQSSYELGDNVSILCNSGKARPAPDLKWYINDQLADSSSSSPMQLVRHEESGLESTVLALRFRLRPEVLQQGRVVLKCIATLPGHATAATVREITAAGTTLIDPSYIVLFSALLTVLNIWMIKMYTS</sequence>
<keyword evidence="2" id="KW-0812">Transmembrane</keyword>
<evidence type="ECO:0000259" key="3">
    <source>
        <dbReference type="PROSITE" id="PS50835"/>
    </source>
</evidence>
<name>A0AAV6V4P2_9ARAC</name>
<evidence type="ECO:0000256" key="2">
    <source>
        <dbReference type="SAM" id="Phobius"/>
    </source>
</evidence>
<keyword evidence="2" id="KW-1133">Transmembrane helix</keyword>
<gene>
    <name evidence="4" type="ORF">JTE90_020689</name>
</gene>
<feature type="transmembrane region" description="Helical" evidence="2">
    <location>
        <begin position="182"/>
        <end position="200"/>
    </location>
</feature>
<dbReference type="AlphaFoldDB" id="A0AAV6V4P2"/>
<organism evidence="4 5">
    <name type="scientific">Oedothorax gibbosus</name>
    <dbReference type="NCBI Taxonomy" id="931172"/>
    <lineage>
        <taxon>Eukaryota</taxon>
        <taxon>Metazoa</taxon>
        <taxon>Ecdysozoa</taxon>
        <taxon>Arthropoda</taxon>
        <taxon>Chelicerata</taxon>
        <taxon>Arachnida</taxon>
        <taxon>Araneae</taxon>
        <taxon>Araneomorphae</taxon>
        <taxon>Entelegynae</taxon>
        <taxon>Araneoidea</taxon>
        <taxon>Linyphiidae</taxon>
        <taxon>Erigoninae</taxon>
        <taxon>Oedothorax</taxon>
    </lineage>
</organism>
<protein>
    <recommendedName>
        <fullName evidence="3">Ig-like domain-containing protein</fullName>
    </recommendedName>
</protein>
<dbReference type="SUPFAM" id="SSF48726">
    <property type="entry name" value="Immunoglobulin"/>
    <property type="match status" value="1"/>
</dbReference>
<keyword evidence="2" id="KW-0472">Membrane</keyword>
<dbReference type="InterPro" id="IPR013162">
    <property type="entry name" value="CD80_C2-set"/>
</dbReference>
<feature type="domain" description="Ig-like" evidence="3">
    <location>
        <begin position="74"/>
        <end position="173"/>
    </location>
</feature>
<dbReference type="PROSITE" id="PS50835">
    <property type="entry name" value="IG_LIKE"/>
    <property type="match status" value="1"/>
</dbReference>
<comment type="caution">
    <text evidence="4">The sequence shown here is derived from an EMBL/GenBank/DDBJ whole genome shotgun (WGS) entry which is preliminary data.</text>
</comment>
<accession>A0AAV6V4P2</accession>
<keyword evidence="1" id="KW-1015">Disulfide bond</keyword>
<dbReference type="InterPro" id="IPR036179">
    <property type="entry name" value="Ig-like_dom_sf"/>
</dbReference>
<dbReference type="InterPro" id="IPR013783">
    <property type="entry name" value="Ig-like_fold"/>
</dbReference>
<dbReference type="Proteomes" id="UP000827092">
    <property type="component" value="Unassembled WGS sequence"/>
</dbReference>
<dbReference type="InterPro" id="IPR007110">
    <property type="entry name" value="Ig-like_dom"/>
</dbReference>
<dbReference type="EMBL" id="JAFNEN010000159">
    <property type="protein sequence ID" value="KAG8191437.1"/>
    <property type="molecule type" value="Genomic_DNA"/>
</dbReference>
<dbReference type="PANTHER" id="PTHR21261:SF15">
    <property type="entry name" value="BEATEN PATH IIIA, ISOFORM D-RELATED"/>
    <property type="match status" value="1"/>
</dbReference>